<dbReference type="Proteomes" id="UP000001075">
    <property type="component" value="Unassembled WGS sequence"/>
</dbReference>
<dbReference type="EMBL" id="JH001758">
    <property type="protein sequence ID" value="EGW06606.1"/>
    <property type="molecule type" value="Genomic_DNA"/>
</dbReference>
<evidence type="ECO:0000313" key="3">
    <source>
        <dbReference type="Proteomes" id="UP000001075"/>
    </source>
</evidence>
<sequence length="83" mass="9071">MTGGVMWLKIPAAIAFALPLSQAALHGFSISALSPSASFSLKRSLRTKSVHLCCFLMRLWQWAAEIGNCGPLLLVKKSRRAEQ</sequence>
<proteinExistence type="predicted"/>
<dbReference type="AlphaFoldDB" id="G3IAU7"/>
<name>G3IAU7_CRIGR</name>
<keyword evidence="1" id="KW-0732">Signal</keyword>
<protein>
    <recommendedName>
        <fullName evidence="4">Secreted protein</fullName>
    </recommendedName>
</protein>
<feature type="chain" id="PRO_5003445072" description="Secreted protein" evidence="1">
    <location>
        <begin position="24"/>
        <end position="83"/>
    </location>
</feature>
<evidence type="ECO:0008006" key="4">
    <source>
        <dbReference type="Google" id="ProtNLM"/>
    </source>
</evidence>
<reference evidence="3" key="1">
    <citation type="journal article" date="2011" name="Nat. Biotechnol.">
        <title>The genomic sequence of the Chinese hamster ovary (CHO)-K1 cell line.</title>
        <authorList>
            <person name="Xu X."/>
            <person name="Nagarajan H."/>
            <person name="Lewis N.E."/>
            <person name="Pan S."/>
            <person name="Cai Z."/>
            <person name="Liu X."/>
            <person name="Chen W."/>
            <person name="Xie M."/>
            <person name="Wang W."/>
            <person name="Hammond S."/>
            <person name="Andersen M.R."/>
            <person name="Neff N."/>
            <person name="Passarelli B."/>
            <person name="Koh W."/>
            <person name="Fan H.C."/>
            <person name="Wang J."/>
            <person name="Gui Y."/>
            <person name="Lee K.H."/>
            <person name="Betenbaugh M.J."/>
            <person name="Quake S.R."/>
            <person name="Famili I."/>
            <person name="Palsson B.O."/>
            <person name="Wang J."/>
        </authorList>
    </citation>
    <scope>NUCLEOTIDE SEQUENCE [LARGE SCALE GENOMIC DNA]</scope>
    <source>
        <strain evidence="3">CHO K1 cell line</strain>
    </source>
</reference>
<evidence type="ECO:0000313" key="2">
    <source>
        <dbReference type="EMBL" id="EGW06606.1"/>
    </source>
</evidence>
<gene>
    <name evidence="2" type="ORF">I79_020729</name>
</gene>
<accession>G3IAU7</accession>
<evidence type="ECO:0000256" key="1">
    <source>
        <dbReference type="SAM" id="SignalP"/>
    </source>
</evidence>
<organism evidence="2 3">
    <name type="scientific">Cricetulus griseus</name>
    <name type="common">Chinese hamster</name>
    <name type="synonym">Cricetulus barabensis griseus</name>
    <dbReference type="NCBI Taxonomy" id="10029"/>
    <lineage>
        <taxon>Eukaryota</taxon>
        <taxon>Metazoa</taxon>
        <taxon>Chordata</taxon>
        <taxon>Craniata</taxon>
        <taxon>Vertebrata</taxon>
        <taxon>Euteleostomi</taxon>
        <taxon>Mammalia</taxon>
        <taxon>Eutheria</taxon>
        <taxon>Euarchontoglires</taxon>
        <taxon>Glires</taxon>
        <taxon>Rodentia</taxon>
        <taxon>Myomorpha</taxon>
        <taxon>Muroidea</taxon>
        <taxon>Cricetidae</taxon>
        <taxon>Cricetinae</taxon>
        <taxon>Cricetulus</taxon>
    </lineage>
</organism>
<feature type="signal peptide" evidence="1">
    <location>
        <begin position="1"/>
        <end position="23"/>
    </location>
</feature>
<dbReference type="InParanoid" id="G3IAU7"/>